<evidence type="ECO:0000256" key="1">
    <source>
        <dbReference type="ARBA" id="ARBA00022630"/>
    </source>
</evidence>
<dbReference type="Pfam" id="PF00258">
    <property type="entry name" value="Flavodoxin_1"/>
    <property type="match status" value="1"/>
</dbReference>
<evidence type="ECO:0000259" key="3">
    <source>
        <dbReference type="PROSITE" id="PS50902"/>
    </source>
</evidence>
<name>A0A7S2YRT5_9STRA</name>
<dbReference type="EMBL" id="HBHT01038318">
    <property type="protein sequence ID" value="CAD9992187.1"/>
    <property type="molecule type" value="Transcribed_RNA"/>
</dbReference>
<proteinExistence type="predicted"/>
<dbReference type="InterPro" id="IPR029039">
    <property type="entry name" value="Flavoprotein-like_sf"/>
</dbReference>
<reference evidence="4" key="1">
    <citation type="submission" date="2021-01" db="EMBL/GenBank/DDBJ databases">
        <authorList>
            <person name="Corre E."/>
            <person name="Pelletier E."/>
            <person name="Niang G."/>
            <person name="Scheremetjew M."/>
            <person name="Finn R."/>
            <person name="Kale V."/>
            <person name="Holt S."/>
            <person name="Cochrane G."/>
            <person name="Meng A."/>
            <person name="Brown T."/>
            <person name="Cohen L."/>
        </authorList>
    </citation>
    <scope>NUCLEOTIDE SEQUENCE</scope>
    <source>
        <strain evidence="4">CCMP125</strain>
    </source>
</reference>
<dbReference type="GO" id="GO:0005829">
    <property type="term" value="C:cytosol"/>
    <property type="evidence" value="ECO:0007669"/>
    <property type="project" value="TreeGrafter"/>
</dbReference>
<gene>
    <name evidence="4" type="ORF">APAL1065_LOCUS25750</name>
</gene>
<dbReference type="InterPro" id="IPR008254">
    <property type="entry name" value="Flavodoxin/NO_synth"/>
</dbReference>
<dbReference type="GO" id="GO:0016491">
    <property type="term" value="F:oxidoreductase activity"/>
    <property type="evidence" value="ECO:0007669"/>
    <property type="project" value="TreeGrafter"/>
</dbReference>
<dbReference type="Gene3D" id="3.40.50.360">
    <property type="match status" value="1"/>
</dbReference>
<dbReference type="SUPFAM" id="SSF52218">
    <property type="entry name" value="Flavoproteins"/>
    <property type="match status" value="1"/>
</dbReference>
<organism evidence="4">
    <name type="scientific">Entomoneis paludosa</name>
    <dbReference type="NCBI Taxonomy" id="265537"/>
    <lineage>
        <taxon>Eukaryota</taxon>
        <taxon>Sar</taxon>
        <taxon>Stramenopiles</taxon>
        <taxon>Ochrophyta</taxon>
        <taxon>Bacillariophyta</taxon>
        <taxon>Bacillariophyceae</taxon>
        <taxon>Bacillariophycidae</taxon>
        <taxon>Entomoneidaceae</taxon>
        <taxon>Entomoneis</taxon>
    </lineage>
</organism>
<dbReference type="PRINTS" id="PR00369">
    <property type="entry name" value="FLAVODOXIN"/>
</dbReference>
<dbReference type="PANTHER" id="PTHR19384:SF17">
    <property type="entry name" value="NADPH--CYTOCHROME P450 REDUCTASE"/>
    <property type="match status" value="1"/>
</dbReference>
<keyword evidence="2" id="KW-0472">Membrane</keyword>
<dbReference type="GO" id="GO:0010181">
    <property type="term" value="F:FMN binding"/>
    <property type="evidence" value="ECO:0007669"/>
    <property type="project" value="InterPro"/>
</dbReference>
<keyword evidence="2" id="KW-0812">Transmembrane</keyword>
<accession>A0A7S2YRT5</accession>
<feature type="domain" description="Flavodoxin-like" evidence="3">
    <location>
        <begin position="12"/>
        <end position="185"/>
    </location>
</feature>
<keyword evidence="1" id="KW-0285">Flavoprotein</keyword>
<sequence>MTTESNSRTEKIYVLYASQTGNSEQAAIELCSQVPTKLSPSVIQKLTGTKDEIIVEPVHMQLDDFLELDKCTWTRLMVIITSSYGVGQAPLGGYRYRDLCDAWYKQFQDKSGGETPKKVLEGLSFAMCGLGDSKYTTYFQNPTRINEAMHLVGAKRVGPLGKADASGTGNELQGKVVEAWMKEIWSHLAKVVVEPPLSDERLKEMQMDTVQVCRKINPDFEYDDGSSSGSGNTMMIALAILVALVAVLYYLYMNQN</sequence>
<evidence type="ECO:0000256" key="2">
    <source>
        <dbReference type="SAM" id="Phobius"/>
    </source>
</evidence>
<dbReference type="InterPro" id="IPR001094">
    <property type="entry name" value="Flavdoxin-like"/>
</dbReference>
<dbReference type="PROSITE" id="PS50902">
    <property type="entry name" value="FLAVODOXIN_LIKE"/>
    <property type="match status" value="1"/>
</dbReference>
<dbReference type="AlphaFoldDB" id="A0A7S2YRT5"/>
<dbReference type="GO" id="GO:0050660">
    <property type="term" value="F:flavin adenine dinucleotide binding"/>
    <property type="evidence" value="ECO:0007669"/>
    <property type="project" value="TreeGrafter"/>
</dbReference>
<keyword evidence="2" id="KW-1133">Transmembrane helix</keyword>
<protein>
    <recommendedName>
        <fullName evidence="3">Flavodoxin-like domain-containing protein</fullName>
    </recommendedName>
</protein>
<dbReference type="PANTHER" id="PTHR19384">
    <property type="entry name" value="NITRIC OXIDE SYNTHASE-RELATED"/>
    <property type="match status" value="1"/>
</dbReference>
<evidence type="ECO:0000313" key="4">
    <source>
        <dbReference type="EMBL" id="CAD9992187.1"/>
    </source>
</evidence>
<feature type="transmembrane region" description="Helical" evidence="2">
    <location>
        <begin position="234"/>
        <end position="252"/>
    </location>
</feature>